<evidence type="ECO:0000313" key="5">
    <source>
        <dbReference type="Proteomes" id="UP000029867"/>
    </source>
</evidence>
<evidence type="ECO:0000313" key="4">
    <source>
        <dbReference type="EMBL" id="KGK36386.1"/>
    </source>
</evidence>
<dbReference type="VEuPathDB" id="FungiDB:C5L36_0D04980"/>
<dbReference type="GO" id="GO:0030490">
    <property type="term" value="P:maturation of SSU-rRNA"/>
    <property type="evidence" value="ECO:0007669"/>
    <property type="project" value="EnsemblFungi"/>
</dbReference>
<dbReference type="AlphaFoldDB" id="A0A099NWW0"/>
<dbReference type="Proteomes" id="UP000029867">
    <property type="component" value="Unassembled WGS sequence"/>
</dbReference>
<evidence type="ECO:0000259" key="3">
    <source>
        <dbReference type="Pfam" id="PF04194"/>
    </source>
</evidence>
<name>A0A099NWW0_PICKU</name>
<proteinExistence type="predicted"/>
<dbReference type="EMBL" id="JQFK01000076">
    <property type="protein sequence ID" value="KGK36386.1"/>
    <property type="molecule type" value="Genomic_DNA"/>
</dbReference>
<dbReference type="PANTHER" id="PTHR47524">
    <property type="entry name" value="20S RRNA ACCUMULATION PROTEIN 4"/>
    <property type="match status" value="1"/>
</dbReference>
<feature type="compositionally biased region" description="Polar residues" evidence="2">
    <location>
        <begin position="168"/>
        <end position="177"/>
    </location>
</feature>
<dbReference type="PANTHER" id="PTHR47524:SF1">
    <property type="entry name" value="20S RRNA ACCUMULATION PROTEIN 4"/>
    <property type="match status" value="1"/>
</dbReference>
<organism evidence="4 5">
    <name type="scientific">Pichia kudriavzevii</name>
    <name type="common">Yeast</name>
    <name type="synonym">Issatchenkia orientalis</name>
    <dbReference type="NCBI Taxonomy" id="4909"/>
    <lineage>
        <taxon>Eukaryota</taxon>
        <taxon>Fungi</taxon>
        <taxon>Dikarya</taxon>
        <taxon>Ascomycota</taxon>
        <taxon>Saccharomycotina</taxon>
        <taxon>Pichiomycetes</taxon>
        <taxon>Pichiales</taxon>
        <taxon>Pichiaceae</taxon>
        <taxon>Pichia</taxon>
    </lineage>
</organism>
<dbReference type="Pfam" id="PF04194">
    <property type="entry name" value="PDCD2_C"/>
    <property type="match status" value="1"/>
</dbReference>
<feature type="region of interest" description="Disordered" evidence="2">
    <location>
        <begin position="168"/>
        <end position="201"/>
    </location>
</feature>
<protein>
    <recommendedName>
        <fullName evidence="3">Programmed cell death protein 2 C-terminal domain-containing protein</fullName>
    </recommendedName>
</protein>
<dbReference type="GO" id="GO:0140597">
    <property type="term" value="F:protein carrier chaperone"/>
    <property type="evidence" value="ECO:0007669"/>
    <property type="project" value="EnsemblFungi"/>
</dbReference>
<feature type="region of interest" description="Disordered" evidence="2">
    <location>
        <begin position="258"/>
        <end position="277"/>
    </location>
</feature>
<dbReference type="InterPro" id="IPR007320">
    <property type="entry name" value="PDCD2_C"/>
</dbReference>
<keyword evidence="1" id="KW-0175">Coiled coil</keyword>
<evidence type="ECO:0000256" key="2">
    <source>
        <dbReference type="SAM" id="MobiDB-lite"/>
    </source>
</evidence>
<dbReference type="eggNOG" id="KOG2061">
    <property type="taxonomic scope" value="Eukaryota"/>
</dbReference>
<sequence>MSYESDDESISSGPVTTNTLLGYVDVPISDSNPLYPTDSFIGGQPLPMDKNSPIPFKLVHCKNCKSPMRLLNQTRAELDGTWYDRSLYVFICIEQRCRRKPGAIRAIRGIKKDQKIMKQRQEEEKRRIEQERLVEARKLAKEEENKNLVKDLFGSSKVTANPFASNPFASSLDSNPFETAKASSKAEKVQKEKTETSLEEPITDDQPLVGEVKKANYKLPEFKGFILYFETEKLDPANQVVAPIPDNLKIDESGATIEDTSDTGSVQTGNLPKINPNKAKEQEDLSKIFDDQTFQNFTRILSYNTTQVVRYEPNGSPILYSSKGDVARIFYTPEGKFKRKEEWSIPNPAYNSGGTRRFEMQLMPKMIIDLEEDITDVNMIMKNGMEWGTIIVATDSDDFVPLNWFDKNGVAYVEEWCGVQWEDEVKQ</sequence>
<comment type="caution">
    <text evidence="4">The sequence shown here is derived from an EMBL/GenBank/DDBJ whole genome shotgun (WGS) entry which is preliminary data.</text>
</comment>
<gene>
    <name evidence="4" type="ORF">JL09_g4475</name>
</gene>
<dbReference type="GO" id="GO:0005829">
    <property type="term" value="C:cytosol"/>
    <property type="evidence" value="ECO:0007669"/>
    <property type="project" value="EnsemblFungi"/>
</dbReference>
<reference evidence="5" key="1">
    <citation type="journal article" date="2014" name="Microb. Cell Fact.">
        <title>Exploiting Issatchenkia orientalis SD108 for succinic acid production.</title>
        <authorList>
            <person name="Xiao H."/>
            <person name="Shao Z."/>
            <person name="Jiang Y."/>
            <person name="Dole S."/>
            <person name="Zhao H."/>
        </authorList>
    </citation>
    <scope>NUCLEOTIDE SEQUENCE [LARGE SCALE GENOMIC DNA]</scope>
    <source>
        <strain evidence="5">SD108</strain>
    </source>
</reference>
<dbReference type="HOGENOM" id="CLU_031771_0_0_1"/>
<feature type="compositionally biased region" description="Basic and acidic residues" evidence="2">
    <location>
        <begin position="184"/>
        <end position="196"/>
    </location>
</feature>
<feature type="coiled-coil region" evidence="1">
    <location>
        <begin position="111"/>
        <end position="146"/>
    </location>
</feature>
<dbReference type="GO" id="GO:0051082">
    <property type="term" value="F:unfolded protein binding"/>
    <property type="evidence" value="ECO:0007669"/>
    <property type="project" value="EnsemblFungi"/>
</dbReference>
<accession>A0A099NWW0</accession>
<feature type="domain" description="Programmed cell death protein 2 C-terminal" evidence="3">
    <location>
        <begin position="291"/>
        <end position="421"/>
    </location>
</feature>
<evidence type="ECO:0000256" key="1">
    <source>
        <dbReference type="SAM" id="Coils"/>
    </source>
</evidence>